<comment type="catalytic activity">
    <reaction evidence="17">
        <text>DNA(n) + a 2'-deoxyribonucleoside 5'-triphosphate = DNA(n+1) + diphosphate</text>
        <dbReference type="Rhea" id="RHEA:22508"/>
        <dbReference type="Rhea" id="RHEA-COMP:17339"/>
        <dbReference type="Rhea" id="RHEA-COMP:17340"/>
        <dbReference type="ChEBI" id="CHEBI:33019"/>
        <dbReference type="ChEBI" id="CHEBI:61560"/>
        <dbReference type="ChEBI" id="CHEBI:173112"/>
        <dbReference type="EC" id="2.7.7.7"/>
    </reaction>
</comment>
<dbReference type="InterPro" id="IPR011013">
    <property type="entry name" value="Gal_mutarotase_sf_dom"/>
</dbReference>
<organism evidence="24 25">
    <name type="scientific">Mycena sanguinolenta</name>
    <dbReference type="NCBI Taxonomy" id="230812"/>
    <lineage>
        <taxon>Eukaryota</taxon>
        <taxon>Fungi</taxon>
        <taxon>Dikarya</taxon>
        <taxon>Basidiomycota</taxon>
        <taxon>Agaricomycotina</taxon>
        <taxon>Agaricomycetes</taxon>
        <taxon>Agaricomycetidae</taxon>
        <taxon>Agaricales</taxon>
        <taxon>Marasmiineae</taxon>
        <taxon>Mycenaceae</taxon>
        <taxon>Mycena</taxon>
    </lineage>
</organism>
<dbReference type="InterPro" id="IPR025532">
    <property type="entry name" value="G6P_1-epimerase"/>
</dbReference>
<evidence type="ECO:0000256" key="18">
    <source>
        <dbReference type="SAM" id="MobiDB-lite"/>
    </source>
</evidence>
<dbReference type="CDD" id="cd05778">
    <property type="entry name" value="DNA_polB_zeta_exo"/>
    <property type="match status" value="1"/>
</dbReference>
<comment type="similarity">
    <text evidence="3">Belongs to the DNA polymerase type-B family.</text>
</comment>
<dbReference type="InterPro" id="IPR036397">
    <property type="entry name" value="RNaseH_sf"/>
</dbReference>
<keyword evidence="16" id="KW-0234">DNA repair</keyword>
<keyword evidence="11" id="KW-0227">DNA damage</keyword>
<dbReference type="GO" id="GO:0042276">
    <property type="term" value="P:error-prone translesion synthesis"/>
    <property type="evidence" value="ECO:0007669"/>
    <property type="project" value="TreeGrafter"/>
</dbReference>
<protein>
    <recommendedName>
        <fullName evidence="7">DNA polymerase zeta catalytic subunit</fullName>
        <ecNumber evidence="6">2.7.7.7</ecNumber>
        <ecNumber evidence="5">5.1.3.15</ecNumber>
    </recommendedName>
</protein>
<dbReference type="EC" id="2.7.7.7" evidence="6"/>
<dbReference type="GO" id="GO:0047938">
    <property type="term" value="F:glucose-6-phosphate 1-epimerase activity"/>
    <property type="evidence" value="ECO:0007669"/>
    <property type="project" value="UniProtKB-EC"/>
</dbReference>
<evidence type="ECO:0000256" key="4">
    <source>
        <dbReference type="ARBA" id="ARBA00005866"/>
    </source>
</evidence>
<keyword evidence="12" id="KW-0862">Zinc</keyword>
<dbReference type="PANTHER" id="PTHR45812">
    <property type="entry name" value="DNA POLYMERASE ZETA CATALYTIC SUBUNIT"/>
    <property type="match status" value="1"/>
</dbReference>
<evidence type="ECO:0000256" key="11">
    <source>
        <dbReference type="ARBA" id="ARBA00022763"/>
    </source>
</evidence>
<dbReference type="Gene3D" id="2.70.98.10">
    <property type="match status" value="1"/>
</dbReference>
<comment type="caution">
    <text evidence="24">The sequence shown here is derived from an EMBL/GenBank/DDBJ whole genome shotgun (WGS) entry which is preliminary data.</text>
</comment>
<evidence type="ECO:0000256" key="16">
    <source>
        <dbReference type="ARBA" id="ARBA00023204"/>
    </source>
</evidence>
<accession>A0A8H6XDQ6</accession>
<dbReference type="SUPFAM" id="SSF74650">
    <property type="entry name" value="Galactose mutarotase-like"/>
    <property type="match status" value="1"/>
</dbReference>
<dbReference type="InterPro" id="IPR008183">
    <property type="entry name" value="Aldose_1/G6P_1-epimerase"/>
</dbReference>
<dbReference type="Pfam" id="PF24065">
    <property type="entry name" value="REV3_N"/>
    <property type="match status" value="1"/>
</dbReference>
<feature type="compositionally biased region" description="Low complexity" evidence="18">
    <location>
        <begin position="794"/>
        <end position="812"/>
    </location>
</feature>
<dbReference type="Gene3D" id="3.30.342.10">
    <property type="entry name" value="DNA Polymerase, chain B, domain 1"/>
    <property type="match status" value="1"/>
</dbReference>
<dbReference type="InterPro" id="IPR006133">
    <property type="entry name" value="DNA-dir_DNA_pol_B_exonuc"/>
</dbReference>
<evidence type="ECO:0000259" key="19">
    <source>
        <dbReference type="Pfam" id="PF00136"/>
    </source>
</evidence>
<sequence length="1883" mass="210826">MADTIVLRHSKSNASAEIMLYGATIVSWRSPSLPDPEPSERLFVSATAFRDGSKPVRGGVPVVFPCFGPPTHPEHLKLPQHGFARSSQWSWDGTITDIEGGGASVTLTLAPTPAITALYKRPFHLSFVVTLGEFDLSTELHVKNTSPSTDYPPDYLEFQALFHNYISCPSKDVLVTPLQNLSYFDKTEPTEEGRTTAKIEARAGVDVRTFTDSVYENASQNYEVTWPGGGIAIKTSNLKDVVVWNPQAEAGSKMGDMEKGGWEKFVCCEPGHVRGFEKCAPGLTWVGKQVLSVIHNARRHHPGHTPVYITMSQSPTLQVQINQIDHYLAPPGPLDNSDLRTVPVIRIYGASPDGTKCCVHVHQVYPYFLVEYDGKLRRRSVNRYIAKLTQSLNVAIALSLKKDITTFKPQFVRAITLVKGIHFYGFHSSYSPFLKVHLVDPAVFNRAATLMRSGTVMGTHFRVFESHISFALQFMSDFGLYGCGNLNLSHALQRGRSRENDEEPQDATPVSPVFPSSPYFCQTRMQLEVDAAAFHILNRHQVTARNLHHKLTIPAPPIPPEPLVLSVRELWEDERNRRRARGLNPSPEMPVDPSESSRSARGEWVAEARWWEDIRTRIENERPQIQPSPPGNDWEKWVMTTFESVEAFWEESWRTWKPATSDSPDADAESAVDEQEVLDTLDVDESQFSAEHLSQLVEREAEWEKSLDHDLATEDADPDLPPDESPASNVDSLPAEHSSVSPSTDVDDVFGSAAPTNSTRSELLLSSPPNLDHVMGLEDPSTPTRSSKSEAMQLMGSPSGSPSPDLSPLILSRQLSTSSGEPNEAGDASDTGPPPLKRRRITFAQSPKTTAHSAQAISRKAMGMNTHMSTQRLKGVNLNCYVYTVAPPSVSNLLETVEATGIPSKIYRQPFYSNLDDVPEKPREYGGFVYRLKGHDESLKHLDPWKENGGPSPTNASTGVSVLCSSGWEYGASPPSVRQVKRWLASEEAQIPAKKLHLQSRSQIEGPTQANIYGLKTTPGKPALQVSLREKQRMTILSLEVFAPSDKAPNAEFDEIVAIFFSFQSDDSTLCSTTVVVDTPLVQKLTSRHSELKIVSTELDLLNYITDCVVDLDPDILVGWEIQAASWGYLNERGRQYGLDIVELIARAPIKRSGGRDQWGLRHTSTFKISGRHVLNMWRVMRVELTLNIYTFENVVFHVLGRRTPRYGPATLKDWYQSSVPAHTFTVLRYFSERTSMVLAILEETEVVTKTAEFARVFGVDFFSVISRGSQFKVESFMFRIAKPESFVLLSPSKQDVGRQNAAEAMPLIMEPLSTFYTDPVLVLDFQSLYPSIMIANNYCYSTFLGRIHDFQGRQKFGVTELDLRPGLVESLYEHINVSPNGYMFVKPQVRKGLLGRMLVELLETRVMVKQAMKGVKDDKALRRILDARQLGLKYIANVNIPSHIHLFRCADLFGQVTYGYTSATFSGRMPAVEIADRRVSASKSTHLVLRSFAALFRVVARLSKRLLWLLIQRKNGELKSYTVTPTVSSCKHLPGKTKSQAFRIGYEISDAITRSNPSPIKLKFEKVYLPCVLLAKKRYVGFKYENPDETEPVFDAKGIETVRRDGVLAQKKMTETCLKILFRTQDLSEVKNYCYRSWQKLLEGKASVEDFTFAKEVKMGTYSDKGPPPPGAVLAARQAITENTEPQYSERVPYVICRGPPNSRLVDRVAAPLDVLKNRNLRLDAEYYISRVLIPPLDRIFSLAGCDVRKWYLDMPKAKSLDVEFRSPNKQQELEENVFIDGHFNNPTCLSCGALSDQDICDTCYSNPETAISEILFKIERGEKRLLNAHRICASCARTAPTEPIRCESLDCSWLYARTKAEDKLDFLVALRDSLSATSTSP</sequence>
<dbReference type="Pfam" id="PF00136">
    <property type="entry name" value="DNA_pol_B"/>
    <property type="match status" value="1"/>
</dbReference>
<dbReference type="CDD" id="cd09020">
    <property type="entry name" value="D-hex-6-P-epi_like"/>
    <property type="match status" value="1"/>
</dbReference>
<keyword evidence="13" id="KW-0239">DNA-directed DNA polymerase</keyword>
<feature type="compositionally biased region" description="Acidic residues" evidence="18">
    <location>
        <begin position="713"/>
        <end position="722"/>
    </location>
</feature>
<dbReference type="InterPro" id="IPR056435">
    <property type="entry name" value="DPOD/Z_N"/>
</dbReference>
<dbReference type="Pfam" id="PF24055">
    <property type="entry name" value="POL3_N"/>
    <property type="match status" value="1"/>
</dbReference>
<evidence type="ECO:0000256" key="12">
    <source>
        <dbReference type="ARBA" id="ARBA00022833"/>
    </source>
</evidence>
<evidence type="ECO:0000256" key="14">
    <source>
        <dbReference type="ARBA" id="ARBA00023004"/>
    </source>
</evidence>
<feature type="domain" description="DNA-directed DNA polymerase family B multifunctional" evidence="19">
    <location>
        <begin position="1262"/>
        <end position="1743"/>
    </location>
</feature>
<dbReference type="FunFam" id="3.30.420.10:FF:000024">
    <property type="entry name" value="DNA polymerase zeta catalytic subunit"/>
    <property type="match status" value="1"/>
</dbReference>
<evidence type="ECO:0000256" key="1">
    <source>
        <dbReference type="ARBA" id="ARBA00001096"/>
    </source>
</evidence>
<evidence type="ECO:0000313" key="24">
    <source>
        <dbReference type="EMBL" id="KAF7339465.1"/>
    </source>
</evidence>
<dbReference type="GO" id="GO:0000724">
    <property type="term" value="P:double-strand break repair via homologous recombination"/>
    <property type="evidence" value="ECO:0007669"/>
    <property type="project" value="TreeGrafter"/>
</dbReference>
<feature type="domain" description="C4-type zinc-finger of DNA polymerase delta" evidence="21">
    <location>
        <begin position="1790"/>
        <end position="1859"/>
    </location>
</feature>
<evidence type="ECO:0000256" key="13">
    <source>
        <dbReference type="ARBA" id="ARBA00022932"/>
    </source>
</evidence>
<dbReference type="GO" id="GO:0016035">
    <property type="term" value="C:zeta DNA polymerase complex"/>
    <property type="evidence" value="ECO:0007669"/>
    <property type="project" value="InterPro"/>
</dbReference>
<keyword evidence="14" id="KW-0408">Iron</keyword>
<dbReference type="GO" id="GO:0051536">
    <property type="term" value="F:iron-sulfur cluster binding"/>
    <property type="evidence" value="ECO:0007669"/>
    <property type="project" value="UniProtKB-KW"/>
</dbReference>
<evidence type="ECO:0000256" key="7">
    <source>
        <dbReference type="ARBA" id="ARBA00021589"/>
    </source>
</evidence>
<dbReference type="SUPFAM" id="SSF53098">
    <property type="entry name" value="Ribonuclease H-like"/>
    <property type="match status" value="1"/>
</dbReference>
<evidence type="ECO:0000313" key="25">
    <source>
        <dbReference type="Proteomes" id="UP000623467"/>
    </source>
</evidence>
<evidence type="ECO:0000256" key="3">
    <source>
        <dbReference type="ARBA" id="ARBA00005755"/>
    </source>
</evidence>
<evidence type="ECO:0000256" key="6">
    <source>
        <dbReference type="ARBA" id="ARBA00012417"/>
    </source>
</evidence>
<dbReference type="Gene3D" id="3.90.1600.10">
    <property type="entry name" value="Palm domain of DNA polymerase"/>
    <property type="match status" value="1"/>
</dbReference>
<feature type="compositionally biased region" description="Polar residues" evidence="18">
    <location>
        <begin position="843"/>
        <end position="852"/>
    </location>
</feature>
<dbReference type="InterPro" id="IPR023211">
    <property type="entry name" value="DNA_pol_palm_dom_sf"/>
</dbReference>
<evidence type="ECO:0000256" key="5">
    <source>
        <dbReference type="ARBA" id="ARBA00012083"/>
    </source>
</evidence>
<dbReference type="EMBL" id="JACAZH010000031">
    <property type="protein sequence ID" value="KAF7339465.1"/>
    <property type="molecule type" value="Genomic_DNA"/>
</dbReference>
<dbReference type="Pfam" id="PF14260">
    <property type="entry name" value="zf-C4pol"/>
    <property type="match status" value="1"/>
</dbReference>
<feature type="domain" description="DNA polymerase zeta catalytic subunit N-terminal" evidence="23">
    <location>
        <begin position="317"/>
        <end position="362"/>
    </location>
</feature>
<dbReference type="InterPro" id="IPR056447">
    <property type="entry name" value="REV3_N"/>
</dbReference>
<evidence type="ECO:0000259" key="22">
    <source>
        <dbReference type="Pfam" id="PF24055"/>
    </source>
</evidence>
<feature type="region of interest" description="Disordered" evidence="18">
    <location>
        <begin position="712"/>
        <end position="852"/>
    </location>
</feature>
<feature type="domain" description="DNA polymerase delta/zeta catalytic subunit N-terminal" evidence="22">
    <location>
        <begin position="363"/>
        <end position="443"/>
    </location>
</feature>
<feature type="region of interest" description="Disordered" evidence="18">
    <location>
        <begin position="578"/>
        <end position="602"/>
    </location>
</feature>
<dbReference type="GO" id="GO:0000166">
    <property type="term" value="F:nucleotide binding"/>
    <property type="evidence" value="ECO:0007669"/>
    <property type="project" value="InterPro"/>
</dbReference>
<evidence type="ECO:0000256" key="10">
    <source>
        <dbReference type="ARBA" id="ARBA00022723"/>
    </source>
</evidence>
<gene>
    <name evidence="24" type="ORF">MSAN_02160800</name>
</gene>
<name>A0A8H6XDQ6_9AGAR</name>
<keyword evidence="10" id="KW-0479">Metal-binding</keyword>
<reference evidence="24" key="1">
    <citation type="submission" date="2020-05" db="EMBL/GenBank/DDBJ databases">
        <title>Mycena genomes resolve the evolution of fungal bioluminescence.</title>
        <authorList>
            <person name="Tsai I.J."/>
        </authorList>
    </citation>
    <scope>NUCLEOTIDE SEQUENCE</scope>
    <source>
        <strain evidence="24">160909Yilan</strain>
    </source>
</reference>
<dbReference type="CDD" id="cd05534">
    <property type="entry name" value="POLBc_zeta"/>
    <property type="match status" value="1"/>
</dbReference>
<dbReference type="SMART" id="SM00486">
    <property type="entry name" value="POLBc"/>
    <property type="match status" value="1"/>
</dbReference>
<dbReference type="EC" id="5.1.3.15" evidence="5"/>
<dbReference type="GO" id="GO:0003677">
    <property type="term" value="F:DNA binding"/>
    <property type="evidence" value="ECO:0007669"/>
    <property type="project" value="InterPro"/>
</dbReference>
<dbReference type="SUPFAM" id="SSF56672">
    <property type="entry name" value="DNA/RNA polymerases"/>
    <property type="match status" value="1"/>
</dbReference>
<evidence type="ECO:0000259" key="20">
    <source>
        <dbReference type="Pfam" id="PF03104"/>
    </source>
</evidence>
<evidence type="ECO:0000256" key="15">
    <source>
        <dbReference type="ARBA" id="ARBA00023014"/>
    </source>
</evidence>
<evidence type="ECO:0000256" key="17">
    <source>
        <dbReference type="ARBA" id="ARBA00049244"/>
    </source>
</evidence>
<dbReference type="InterPro" id="IPR014718">
    <property type="entry name" value="GH-type_carb-bd"/>
</dbReference>
<dbReference type="GO" id="GO:0003887">
    <property type="term" value="F:DNA-directed DNA polymerase activity"/>
    <property type="evidence" value="ECO:0007669"/>
    <property type="project" value="UniProtKB-KW"/>
</dbReference>
<evidence type="ECO:0000256" key="2">
    <source>
        <dbReference type="ARBA" id="ARBA00001966"/>
    </source>
</evidence>
<keyword evidence="8" id="KW-0808">Transferase</keyword>
<dbReference type="Gene3D" id="3.30.420.10">
    <property type="entry name" value="Ribonuclease H-like superfamily/Ribonuclease H"/>
    <property type="match status" value="1"/>
</dbReference>
<dbReference type="InterPro" id="IPR030559">
    <property type="entry name" value="PolZ_Rev3"/>
</dbReference>
<feature type="compositionally biased region" description="Polar residues" evidence="18">
    <location>
        <begin position="781"/>
        <end position="790"/>
    </location>
</feature>
<comment type="catalytic activity">
    <reaction evidence="1">
        <text>alpha-D-glucose 6-phosphate = beta-D-glucose 6-phosphate</text>
        <dbReference type="Rhea" id="RHEA:16249"/>
        <dbReference type="ChEBI" id="CHEBI:58225"/>
        <dbReference type="ChEBI" id="CHEBI:58247"/>
        <dbReference type="EC" id="5.1.3.15"/>
    </reaction>
</comment>
<dbReference type="PANTHER" id="PTHR45812:SF1">
    <property type="entry name" value="DNA POLYMERASE ZETA CATALYTIC SUBUNIT"/>
    <property type="match status" value="1"/>
</dbReference>
<evidence type="ECO:0000256" key="9">
    <source>
        <dbReference type="ARBA" id="ARBA00022695"/>
    </source>
</evidence>
<keyword evidence="9" id="KW-0548">Nucleotidyltransferase</keyword>
<dbReference type="OrthoDB" id="2414538at2759"/>
<comment type="cofactor">
    <cofactor evidence="2">
        <name>[4Fe-4S] cluster</name>
        <dbReference type="ChEBI" id="CHEBI:49883"/>
    </cofactor>
</comment>
<dbReference type="FunFam" id="1.10.132.60:FF:000007">
    <property type="entry name" value="DNA polymerase"/>
    <property type="match status" value="1"/>
</dbReference>
<dbReference type="Pfam" id="PF01263">
    <property type="entry name" value="Aldose_epim"/>
    <property type="match status" value="1"/>
</dbReference>
<dbReference type="InterPro" id="IPR025687">
    <property type="entry name" value="Znf-C4pol"/>
</dbReference>
<dbReference type="Pfam" id="PF03104">
    <property type="entry name" value="DNA_pol_B_exo1"/>
    <property type="match status" value="1"/>
</dbReference>
<comment type="similarity">
    <text evidence="4">Belongs to the glucose-6-phosphate 1-epimerase family.</text>
</comment>
<proteinExistence type="inferred from homology"/>
<dbReference type="InterPro" id="IPR006172">
    <property type="entry name" value="DNA-dir_DNA_pol_B"/>
</dbReference>
<evidence type="ECO:0000259" key="23">
    <source>
        <dbReference type="Pfam" id="PF24065"/>
    </source>
</evidence>
<dbReference type="InterPro" id="IPR042087">
    <property type="entry name" value="DNA_pol_B_thumb"/>
</dbReference>
<dbReference type="GO" id="GO:0030246">
    <property type="term" value="F:carbohydrate binding"/>
    <property type="evidence" value="ECO:0007669"/>
    <property type="project" value="InterPro"/>
</dbReference>
<dbReference type="GO" id="GO:0005975">
    <property type="term" value="P:carbohydrate metabolic process"/>
    <property type="evidence" value="ECO:0007669"/>
    <property type="project" value="InterPro"/>
</dbReference>
<evidence type="ECO:0000259" key="21">
    <source>
        <dbReference type="Pfam" id="PF14260"/>
    </source>
</evidence>
<keyword evidence="15" id="KW-0411">Iron-sulfur</keyword>
<keyword evidence="25" id="KW-1185">Reference proteome</keyword>
<dbReference type="InterPro" id="IPR012337">
    <property type="entry name" value="RNaseH-like_sf"/>
</dbReference>
<feature type="domain" description="DNA-directed DNA polymerase family B exonuclease" evidence="20">
    <location>
        <begin position="1032"/>
        <end position="1195"/>
    </location>
</feature>
<dbReference type="Gene3D" id="1.10.132.60">
    <property type="entry name" value="DNA polymerase family B, C-terminal domain"/>
    <property type="match status" value="1"/>
</dbReference>
<dbReference type="InterPro" id="IPR006134">
    <property type="entry name" value="DNA-dir_DNA_pol_B_multi_dom"/>
</dbReference>
<dbReference type="InterPro" id="IPR043502">
    <property type="entry name" value="DNA/RNA_pol_sf"/>
</dbReference>
<dbReference type="GO" id="GO:0005634">
    <property type="term" value="C:nucleus"/>
    <property type="evidence" value="ECO:0007669"/>
    <property type="project" value="TreeGrafter"/>
</dbReference>
<evidence type="ECO:0000256" key="8">
    <source>
        <dbReference type="ARBA" id="ARBA00022679"/>
    </source>
</evidence>
<dbReference type="Proteomes" id="UP000623467">
    <property type="component" value="Unassembled WGS sequence"/>
</dbReference>
<dbReference type="GO" id="GO:0046872">
    <property type="term" value="F:metal ion binding"/>
    <property type="evidence" value="ECO:0007669"/>
    <property type="project" value="UniProtKB-KW"/>
</dbReference>